<evidence type="ECO:0000313" key="17">
    <source>
        <dbReference type="EMBL" id="CED85243.1"/>
    </source>
</evidence>
<dbReference type="GO" id="GO:0019843">
    <property type="term" value="F:rRNA binding"/>
    <property type="evidence" value="ECO:0007669"/>
    <property type="project" value="InterPro"/>
</dbReference>
<feature type="transmembrane region" description="Helical" evidence="14">
    <location>
        <begin position="88"/>
        <end position="106"/>
    </location>
</feature>
<evidence type="ECO:0000256" key="4">
    <source>
        <dbReference type="ARBA" id="ARBA00009356"/>
    </source>
</evidence>
<evidence type="ECO:0000256" key="5">
    <source>
        <dbReference type="ARBA" id="ARBA00022676"/>
    </source>
</evidence>
<dbReference type="Pfam" id="PF03155">
    <property type="entry name" value="Alg6_Alg8"/>
    <property type="match status" value="2"/>
</dbReference>
<dbReference type="GO" id="GO:0042283">
    <property type="term" value="F:dolichyl pyrophosphate Glc1Man9GlcNAc2 alpha-1,3-glucosyltransferase activity"/>
    <property type="evidence" value="ECO:0007669"/>
    <property type="project" value="UniProtKB-EC"/>
</dbReference>
<dbReference type="PANTHER" id="PTHR12413:SF2">
    <property type="entry name" value="DOLICHYL PYROPHOSPHATE GLC1MAN9GLCNAC2 ALPHA-1,3-GLUCOSYLTRANSFERASE-RELATED"/>
    <property type="match status" value="1"/>
</dbReference>
<dbReference type="EMBL" id="LN483332">
    <property type="protein sequence ID" value="CED85243.1"/>
    <property type="molecule type" value="Genomic_DNA"/>
</dbReference>
<dbReference type="GO" id="GO:0006487">
    <property type="term" value="P:protein N-linked glycosylation"/>
    <property type="evidence" value="ECO:0007669"/>
    <property type="project" value="TreeGrafter"/>
</dbReference>
<evidence type="ECO:0000256" key="1">
    <source>
        <dbReference type="ARBA" id="ARBA00004477"/>
    </source>
</evidence>
<keyword evidence="12" id="KW-0687">Ribonucleoprotein</keyword>
<feature type="transmembrane region" description="Helical" evidence="14">
    <location>
        <begin position="199"/>
        <end position="215"/>
    </location>
</feature>
<dbReference type="EC" id="2.4.1.-" evidence="14"/>
<dbReference type="SUPFAM" id="SSF56053">
    <property type="entry name" value="Ribosomal protein L6"/>
    <property type="match status" value="2"/>
</dbReference>
<evidence type="ECO:0000256" key="10">
    <source>
        <dbReference type="ARBA" id="ARBA00022989"/>
    </source>
</evidence>
<dbReference type="InterPro" id="IPR036789">
    <property type="entry name" value="Ribosomal_uL6-like_a/b-dom_sf"/>
</dbReference>
<reference evidence="17" key="1">
    <citation type="submission" date="2014-08" db="EMBL/GenBank/DDBJ databases">
        <authorList>
            <person name="Sharma Rahul"/>
            <person name="Thines Marco"/>
        </authorList>
    </citation>
    <scope>NUCLEOTIDE SEQUENCE</scope>
</reference>
<feature type="domain" description="Large ribosomal subunit protein uL6 alpha-beta" evidence="16">
    <location>
        <begin position="731"/>
        <end position="797"/>
    </location>
</feature>
<evidence type="ECO:0000256" key="6">
    <source>
        <dbReference type="ARBA" id="ARBA00022679"/>
    </source>
</evidence>
<comment type="similarity">
    <text evidence="4">Belongs to the universal ribosomal protein uL6 family.</text>
</comment>
<evidence type="ECO:0000256" key="7">
    <source>
        <dbReference type="ARBA" id="ARBA00022692"/>
    </source>
</evidence>
<keyword evidence="7 14" id="KW-0812">Transmembrane</keyword>
<feature type="transmembrane region" description="Helical" evidence="14">
    <location>
        <begin position="386"/>
        <end position="405"/>
    </location>
</feature>
<dbReference type="Pfam" id="PF00347">
    <property type="entry name" value="Ribosomal_L6"/>
    <property type="match status" value="2"/>
</dbReference>
<evidence type="ECO:0000256" key="13">
    <source>
        <dbReference type="ARBA" id="ARBA00047346"/>
    </source>
</evidence>
<comment type="pathway">
    <text evidence="2 14">Protein modification; protein glycosylation.</text>
</comment>
<comment type="subcellular location">
    <subcellularLocation>
        <location evidence="1 14">Endoplasmic reticulum membrane</location>
        <topology evidence="1 14">Multi-pass membrane protein</topology>
    </subcellularLocation>
</comment>
<comment type="catalytic activity">
    <reaction evidence="13">
        <text>an alpha-D-Glc-(1-&gt;3)-alpha-D-Man-(1-&gt;2)-alpha-D-Man-(1-&gt;2)-alpha-D-Man-(1-&gt;3)-[alpha-D-Man-(1-&gt;2)-alpha-D-Man-(1-&gt;3)-[alpha-D-Man-(1-&gt;2)-alpha-D-Man-(1-&gt;6)]-alpha-D-Man-(1-&gt;6)]-beta-D-Man-(1-&gt;4)-beta-D-GlcNAc-(1-&gt;4)-alpha-D-GlcNAc-diphospho-di-trans,poly-cis-dolichol + a di-trans,poly-cis-dolichyl beta-D-glucosyl phosphate = an alpha-D-Glc-(1-&gt;3)-alpha-D-Glc-(1-&gt;3)-alpha-D-Man-(1-&gt;2)-alpha-D-Man-(1-&gt;2)-alpha-D-Man-(1-&gt;3)-[alpha-D-Man-(1-&gt;2)-alpha-D-Man-(1-&gt;3)-[alpha-D-Man-(1-&gt;2)-alpha-D-Man-(1-&gt;6)]-alpha-D-Man-(1-&gt;6)]-beta-D-Man-(1-&gt;4)-beta-D-GlcNAc-(1-&gt;4)-alpha-D-GlcNAc-diphospho-di-trans,poly-cis-dolichol + a di-trans,poly-cis-dolichyl phosphate + H(+)</text>
        <dbReference type="Rhea" id="RHEA:31307"/>
        <dbReference type="Rhea" id="RHEA-COMP:19498"/>
        <dbReference type="Rhea" id="RHEA-COMP:19502"/>
        <dbReference type="Rhea" id="RHEA-COMP:19521"/>
        <dbReference type="Rhea" id="RHEA-COMP:19522"/>
        <dbReference type="ChEBI" id="CHEBI:15378"/>
        <dbReference type="ChEBI" id="CHEBI:57525"/>
        <dbReference type="ChEBI" id="CHEBI:57683"/>
        <dbReference type="ChEBI" id="CHEBI:132521"/>
        <dbReference type="ChEBI" id="CHEBI:132522"/>
        <dbReference type="EC" id="2.4.1.265"/>
    </reaction>
    <physiologicalReaction direction="left-to-right" evidence="13">
        <dbReference type="Rhea" id="RHEA:31308"/>
    </physiologicalReaction>
</comment>
<comment type="similarity">
    <text evidence="3 14">Belongs to the ALG6/ALG8 glucosyltransferase family.</text>
</comment>
<feature type="transmembrane region" description="Helical" evidence="14">
    <location>
        <begin position="425"/>
        <end position="446"/>
    </location>
</feature>
<keyword evidence="10 14" id="KW-1133">Transmembrane helix</keyword>
<proteinExistence type="inferred from homology"/>
<evidence type="ECO:0000256" key="11">
    <source>
        <dbReference type="ARBA" id="ARBA00023136"/>
    </source>
</evidence>
<evidence type="ECO:0000256" key="12">
    <source>
        <dbReference type="ARBA" id="ARBA00023274"/>
    </source>
</evidence>
<evidence type="ECO:0000256" key="3">
    <source>
        <dbReference type="ARBA" id="ARBA00008715"/>
    </source>
</evidence>
<feature type="domain" description="Large ribosomal subunit protein uL6 alpha-beta" evidence="16">
    <location>
        <begin position="630"/>
        <end position="706"/>
    </location>
</feature>
<dbReference type="Gene3D" id="3.90.930.12">
    <property type="entry name" value="Ribosomal protein L6, alpha-beta domain"/>
    <property type="match status" value="2"/>
</dbReference>
<dbReference type="FunFam" id="3.90.930.12:FF:000003">
    <property type="entry name" value="60S ribosomal protein L9"/>
    <property type="match status" value="1"/>
</dbReference>
<evidence type="ECO:0000256" key="9">
    <source>
        <dbReference type="ARBA" id="ARBA00022980"/>
    </source>
</evidence>
<feature type="transmembrane region" description="Helical" evidence="14">
    <location>
        <begin position="149"/>
        <end position="169"/>
    </location>
</feature>
<evidence type="ECO:0000256" key="14">
    <source>
        <dbReference type="RuleBase" id="RU363110"/>
    </source>
</evidence>
<evidence type="ECO:0000256" key="2">
    <source>
        <dbReference type="ARBA" id="ARBA00004922"/>
    </source>
</evidence>
<feature type="region of interest" description="Disordered" evidence="15">
    <location>
        <begin position="518"/>
        <end position="551"/>
    </location>
</feature>
<dbReference type="UniPathway" id="UPA00378"/>
<dbReference type="GO" id="GO:0005840">
    <property type="term" value="C:ribosome"/>
    <property type="evidence" value="ECO:0007669"/>
    <property type="project" value="UniProtKB-KW"/>
</dbReference>
<dbReference type="GO" id="GO:0006412">
    <property type="term" value="P:translation"/>
    <property type="evidence" value="ECO:0007669"/>
    <property type="project" value="InterPro"/>
</dbReference>
<dbReference type="InterPro" id="IPR020040">
    <property type="entry name" value="Ribosomal_uL6_a/b-dom"/>
</dbReference>
<evidence type="ECO:0000259" key="16">
    <source>
        <dbReference type="Pfam" id="PF00347"/>
    </source>
</evidence>
<accession>A0A0F7SYB2</accession>
<keyword evidence="8 14" id="KW-0256">Endoplasmic reticulum</keyword>
<dbReference type="InterPro" id="IPR004856">
    <property type="entry name" value="Glyco_trans_ALG6/ALG8"/>
</dbReference>
<dbReference type="PANTHER" id="PTHR12413">
    <property type="entry name" value="DOLICHYL GLYCOSYLTRANSFERASE"/>
    <property type="match status" value="1"/>
</dbReference>
<evidence type="ECO:0000256" key="15">
    <source>
        <dbReference type="SAM" id="MobiDB-lite"/>
    </source>
</evidence>
<sequence>MAAQSTTRPHPSASSSKSRSRWASLFLLSSAEKDIFVLSSFIKLLLIPSYRSTDFEVHRNWLAITHQLPLLQWYYDNTSEWSERLQSIYVKLVSLTLVCYPLLAFRDYPPFFAHFEHFLSNLAYVVDPAMVQLANLGYASPLTIIFQRLSVIVTESMVLGTSLLAYVRTSKDPETQLVLCASLLMHPAFLIVDHIHFQYNGFMFGILIWSMWFIKEGNHLAGAALFAVLLNFKHIYIYLAPPYFVYLLRSYCFSSNRAFLPRNLIKLGSIVVFVFFVSLGPFLRDLPQLGKRLFPFTRGLNHAYWAGNVWALVTFFDRTLLKFGHLVGLKLQVDLKGVSSSTRGFVGDTVFAVLPDVKPIHCFVITVALQFLFSLKLWRSPTYKTFVWALTLSGFTSFLFGWHVHEKAVLLFLTPLTFLATENYAFFRVFVIASASGIVSLFPLLFTPSETPIKLIYSALWFLITFAAVSRVVYRDQPAPFSRLKGGVDGVLTVDADECVLRSGSRLELDPVNLGWDTDGGWGGRSPHETSPSPPIPSEIQNEPPAEMKDSEQQRKLMDLEDLRLVTAAQWAYDFYSYIKLAGLPARRSLGWVRNLGLFHLVLSSFSLHLRPLVFLVKMKDIVKSQDFVIPEGVTVAIKSRIVKVSGPRGELTKNIRHVNMDIQLTKKAGSNVVSLAVWHGARKHLACLRTVRSLIENMITGVTKGFLYKMRAVYAHFPINCIIGEGGRSVSIRNFLGEKIVREIPMLEGVTISESKVQKDEIIIEGNDIQNVSQSCATIHGACLVKNKDIRKFLDGLYVSEKTTVVQDE</sequence>
<dbReference type="GO" id="GO:1990904">
    <property type="term" value="C:ribonucleoprotein complex"/>
    <property type="evidence" value="ECO:0007669"/>
    <property type="project" value="UniProtKB-KW"/>
</dbReference>
<dbReference type="FunFam" id="3.90.930.12:FF:000004">
    <property type="entry name" value="60S ribosomal protein L9"/>
    <property type="match status" value="1"/>
</dbReference>
<organism evidence="17">
    <name type="scientific">Phaffia rhodozyma</name>
    <name type="common">Yeast</name>
    <name type="synonym">Xanthophyllomyces dendrorhous</name>
    <dbReference type="NCBI Taxonomy" id="264483"/>
    <lineage>
        <taxon>Eukaryota</taxon>
        <taxon>Fungi</taxon>
        <taxon>Dikarya</taxon>
        <taxon>Basidiomycota</taxon>
        <taxon>Agaricomycotina</taxon>
        <taxon>Tremellomycetes</taxon>
        <taxon>Cystofilobasidiales</taxon>
        <taxon>Mrakiaceae</taxon>
        <taxon>Phaffia</taxon>
    </lineage>
</organism>
<dbReference type="AlphaFoldDB" id="A0A0F7SYB2"/>
<protein>
    <recommendedName>
        <fullName evidence="14">Alpha-1,3-glucosyltransferase</fullName>
        <ecNumber evidence="14">2.4.1.-</ecNumber>
    </recommendedName>
</protein>
<keyword evidence="9" id="KW-0689">Ribosomal protein</keyword>
<feature type="transmembrane region" description="Helical" evidence="14">
    <location>
        <begin position="235"/>
        <end position="252"/>
    </location>
</feature>
<feature type="transmembrane region" description="Helical" evidence="14">
    <location>
        <begin position="455"/>
        <end position="474"/>
    </location>
</feature>
<dbReference type="GO" id="GO:0003735">
    <property type="term" value="F:structural constituent of ribosome"/>
    <property type="evidence" value="ECO:0007669"/>
    <property type="project" value="InterPro"/>
</dbReference>
<keyword evidence="6 14" id="KW-0808">Transferase</keyword>
<dbReference type="GO" id="GO:0005789">
    <property type="term" value="C:endoplasmic reticulum membrane"/>
    <property type="evidence" value="ECO:0007669"/>
    <property type="project" value="UniProtKB-SubCell"/>
</dbReference>
<feature type="transmembrane region" description="Helical" evidence="14">
    <location>
        <begin position="264"/>
        <end position="283"/>
    </location>
</feature>
<keyword evidence="5 14" id="KW-0328">Glycosyltransferase</keyword>
<name>A0A0F7SYB2_PHARH</name>
<keyword evidence="11 14" id="KW-0472">Membrane</keyword>
<evidence type="ECO:0000256" key="8">
    <source>
        <dbReference type="ARBA" id="ARBA00022824"/>
    </source>
</evidence>